<organism evidence="3 4">
    <name type="scientific">Candolleomyces eurysporus</name>
    <dbReference type="NCBI Taxonomy" id="2828524"/>
    <lineage>
        <taxon>Eukaryota</taxon>
        <taxon>Fungi</taxon>
        <taxon>Dikarya</taxon>
        <taxon>Basidiomycota</taxon>
        <taxon>Agaricomycotina</taxon>
        <taxon>Agaricomycetes</taxon>
        <taxon>Agaricomycetidae</taxon>
        <taxon>Agaricales</taxon>
        <taxon>Agaricineae</taxon>
        <taxon>Psathyrellaceae</taxon>
        <taxon>Candolleomyces</taxon>
    </lineage>
</organism>
<proteinExistence type="predicted"/>
<feature type="compositionally biased region" description="Basic and acidic residues" evidence="1">
    <location>
        <begin position="144"/>
        <end position="166"/>
    </location>
</feature>
<feature type="chain" id="PRO_5040954429" evidence="2">
    <location>
        <begin position="22"/>
        <end position="380"/>
    </location>
</feature>
<evidence type="ECO:0000256" key="1">
    <source>
        <dbReference type="SAM" id="MobiDB-lite"/>
    </source>
</evidence>
<evidence type="ECO:0000313" key="4">
    <source>
        <dbReference type="Proteomes" id="UP001140091"/>
    </source>
</evidence>
<sequence>MKFSISFVALVSTALFAVVHAAPAPLCNGELCSDVAAREVIDVAFDDLAVRAKGKAKAPATGAAKSAAAAPKKKSSGSQKGNISQGILDVQKKQGQKQRAKQQKTTANTRLVQKKTNDIKKTVDNFRTAEKAKGKLNSAQLNAKSDKLRNAEKSRVISNNRKDTKASKTAQWASKKNTPAQKTAKKDAQTARRADRKAKGLPSPANQASTKNRVSKEQKNNVKQRFRAANDKLRKTEGVPGRKDTVIVGSHKTDGRAVRQSAFNSYLHSKTPVGRNPINKQPKNFNNRPYASTHKDAGLAGKKAIPQNGKEYPIIDRSPNGWTGQGPVGALRTVTYKQGGKRKLAVVGHDTSRGGDANDHYTATVTPGKRELDLDFEDFE</sequence>
<feature type="compositionally biased region" description="Polar residues" evidence="1">
    <location>
        <begin position="167"/>
        <end position="179"/>
    </location>
</feature>
<feature type="non-terminal residue" evidence="3">
    <location>
        <position position="1"/>
    </location>
</feature>
<feature type="signal peptide" evidence="2">
    <location>
        <begin position="1"/>
        <end position="21"/>
    </location>
</feature>
<feature type="region of interest" description="Disordered" evidence="1">
    <location>
        <begin position="56"/>
        <end position="224"/>
    </location>
</feature>
<protein>
    <submittedName>
        <fullName evidence="3">Uncharacterized protein</fullName>
    </submittedName>
</protein>
<reference evidence="3" key="1">
    <citation type="submission" date="2022-06" db="EMBL/GenBank/DDBJ databases">
        <title>Genome Sequence of Candolleomyces eurysporus.</title>
        <authorList>
            <person name="Buettner E."/>
        </authorList>
    </citation>
    <scope>NUCLEOTIDE SEQUENCE</scope>
    <source>
        <strain evidence="3">VTCC 930004</strain>
    </source>
</reference>
<comment type="caution">
    <text evidence="3">The sequence shown here is derived from an EMBL/GenBank/DDBJ whole genome shotgun (WGS) entry which is preliminary data.</text>
</comment>
<evidence type="ECO:0000256" key="2">
    <source>
        <dbReference type="SAM" id="SignalP"/>
    </source>
</evidence>
<dbReference type="AlphaFoldDB" id="A0A9W8MGN5"/>
<keyword evidence="2" id="KW-0732">Signal</keyword>
<dbReference type="OrthoDB" id="3080631at2759"/>
<accession>A0A9W8MGN5</accession>
<evidence type="ECO:0000313" key="3">
    <source>
        <dbReference type="EMBL" id="KAJ2928358.1"/>
    </source>
</evidence>
<keyword evidence="4" id="KW-1185">Reference proteome</keyword>
<gene>
    <name evidence="3" type="ORF">H1R20_g8713</name>
</gene>
<name>A0A9W8MGN5_9AGAR</name>
<dbReference type="EMBL" id="JANBPK010000929">
    <property type="protein sequence ID" value="KAJ2928358.1"/>
    <property type="molecule type" value="Genomic_DNA"/>
</dbReference>
<feature type="compositionally biased region" description="Basic and acidic residues" evidence="1">
    <location>
        <begin position="184"/>
        <end position="193"/>
    </location>
</feature>
<feature type="compositionally biased region" description="Low complexity" evidence="1">
    <location>
        <begin position="57"/>
        <end position="81"/>
    </location>
</feature>
<dbReference type="Proteomes" id="UP001140091">
    <property type="component" value="Unassembled WGS sequence"/>
</dbReference>
<feature type="compositionally biased region" description="Basic and acidic residues" evidence="1">
    <location>
        <begin position="115"/>
        <end position="133"/>
    </location>
</feature>